<dbReference type="AlphaFoldDB" id="A0AA51MPF7"/>
<dbReference type="Proteomes" id="UP001229862">
    <property type="component" value="Chromosome"/>
</dbReference>
<evidence type="ECO:0000313" key="1">
    <source>
        <dbReference type="EMBL" id="MDQ5767169.1"/>
    </source>
</evidence>
<sequence length="470" mass="55657">MKKHFSTLDTLRIILSYPDIMYQCIERMDRVSDKLIDESVLASTVRQHAAHLDSTEQQRLFRAFDTENLFNANIVSDIDKRENGRYLLFQDAILTLFRLCEASLYREVTDAKLRSRIVSLWDARDRLMGTSFVENDPDYIELTEEIMEQLGSLLAMLRNNILAMQRIGEKLENLTADASKSPEDFPQYRQAMFEKTIHLFDRHIKPTLTFLDPSIRFTDGGSNLFDTINQIRDEYTTNYKHIIADHILRYSMSFANIFQPIQKVERQVDHFLRKTRVGMLQSNAMEFSFQKLKKLHKDTQTSSLKHLFMDSRNFSQYSSFVPGLKQHTRPQVYQFDFGDSISYYENIFSEIQLRLSQLEVAQPTTVQGNSHKDDLAGKRLERSEFLYKWLEVQPFRTTNDLIATLHYRLYDWLDGYCFTDLLTTVVRLNHKTDWDYQLATTNRFSYIVIDDNAFVYRRRRLIKMEKRNEQ</sequence>
<gene>
    <name evidence="1" type="ORF">RCC75_01410</name>
    <name evidence="2" type="ORF">RCG00_06270</name>
</gene>
<keyword evidence="3" id="KW-1185">Reference proteome</keyword>
<dbReference type="EMBL" id="CP133217">
    <property type="protein sequence ID" value="WML87970.1"/>
    <property type="molecule type" value="Genomic_DNA"/>
</dbReference>
<evidence type="ECO:0000313" key="2">
    <source>
        <dbReference type="EMBL" id="WML87970.1"/>
    </source>
</evidence>
<reference evidence="2 3" key="1">
    <citation type="submission" date="2023-08" db="EMBL/GenBank/DDBJ databases">
        <title>New molecular markers tilS and rpoB for phylogenetic and monitoring studies of the genus Thiothrix biodiversity.</title>
        <authorList>
            <person name="Ravin N.V."/>
            <person name="Smolyakov D."/>
            <person name="Markov N.D."/>
            <person name="Beletsky A.V."/>
            <person name="Mardanov A.V."/>
            <person name="Rudenko T.S."/>
            <person name="Grabovich M.Y."/>
        </authorList>
    </citation>
    <scope>NUCLEOTIDE SEQUENCE</scope>
    <source>
        <strain evidence="2">DNT52</strain>
        <strain evidence="1 3">H33</strain>
    </source>
</reference>
<name>A0AA51MPF7_9GAMM</name>
<organism evidence="2">
    <name type="scientific">Thiothrix subterranea</name>
    <dbReference type="NCBI Taxonomy" id="2735563"/>
    <lineage>
        <taxon>Bacteria</taxon>
        <taxon>Pseudomonadati</taxon>
        <taxon>Pseudomonadota</taxon>
        <taxon>Gammaproteobacteria</taxon>
        <taxon>Thiotrichales</taxon>
        <taxon>Thiotrichaceae</taxon>
        <taxon>Thiothrix</taxon>
    </lineage>
</organism>
<dbReference type="EMBL" id="JAVFKN010000001">
    <property type="protein sequence ID" value="MDQ5767169.1"/>
    <property type="molecule type" value="Genomic_DNA"/>
</dbReference>
<evidence type="ECO:0000313" key="3">
    <source>
        <dbReference type="Proteomes" id="UP001223336"/>
    </source>
</evidence>
<dbReference type="Proteomes" id="UP001223336">
    <property type="component" value="Unassembled WGS sequence"/>
</dbReference>
<dbReference type="RefSeq" id="WP_308133390.1">
    <property type="nucleotide sequence ID" value="NZ_CP133217.1"/>
</dbReference>
<proteinExistence type="predicted"/>
<protein>
    <submittedName>
        <fullName evidence="2">Uncharacterized protein</fullName>
    </submittedName>
</protein>
<accession>A0AA51MPF7</accession>